<dbReference type="InterPro" id="IPR034058">
    <property type="entry name" value="TagA/B/C/D_pept_dom"/>
</dbReference>
<evidence type="ECO:0000256" key="3">
    <source>
        <dbReference type="ARBA" id="ARBA00022801"/>
    </source>
</evidence>
<comment type="similarity">
    <text evidence="1 5">Belongs to the peptidase S8 family.</text>
</comment>
<keyword evidence="4 5" id="KW-0720">Serine protease</keyword>
<organism evidence="9 10">
    <name type="scientific">Tahibacter aquaticus</name>
    <dbReference type="NCBI Taxonomy" id="520092"/>
    <lineage>
        <taxon>Bacteria</taxon>
        <taxon>Pseudomonadati</taxon>
        <taxon>Pseudomonadota</taxon>
        <taxon>Gammaproteobacteria</taxon>
        <taxon>Lysobacterales</taxon>
        <taxon>Rhodanobacteraceae</taxon>
        <taxon>Tahibacter</taxon>
    </lineage>
</organism>
<dbReference type="PROSITE" id="PS51892">
    <property type="entry name" value="SUBTILASE"/>
    <property type="match status" value="1"/>
</dbReference>
<sequence length="1177" mass="121420">MKRHRLAAAISLLIVAGAVSAQGSRLVAPQGVSPEQLTDARIADSRLLLTRAGMFDPTQEAVDYSATGAAPATAIARYGVVQFVEGDTTARARLEKQGVRILGYVPNNAYIVRLDDSNSLASLNRDGKVRWSGLYQPGMKLDPLLYSANRGGLIASPVHGGYDIEVFAFSGESANQLAEALLKVSGVDVSVINARDENPYVRVNVNVSSLDALVRAATAQEGVAWVSWYRQPKFDNAAAIGVIQGNSVATGTAGSGPVEANRTPLWDHGIFGSNQIVAVSDSGMDANEAWFTTLDKGSGPVTAVATPQSPAPPTAGTLAPTQKVIGYWVQPGATSYDNNATCPGGSPTSFHGTHTTGTVAGDAAGTFGATTYLASTPTAANHELADGMAPNAQLLFLDIGNDTSGCLSITDLTGTLKQGFAGGARIHSASWGAPSAGVYSGNDFEADYVLNSSAEDMIFVVSAGNEGPGATTTGSPGNAKNAITVGALNHAGSTAIISFSSRGPTADGRRKPDVMAPGTSTVSASGDATTNATPEAPVSKALSGTSMSAPTIAGNAALLRQYFADGFYPRGTATAADKYNPSGMAMKAVILNGTNPISATAFNSNNFGWGRMWLDSNLWFANTLTGGDDSRRLRLFERTQASGLATGQQHEYTIANVAAGQDLRATLTWYDVEAQQGSVLSIVNNLDLEVVGPGGTYLGNVFTSGVSTTGGTADSRNSVEQFRLTAPTAGSYTFRVKGTSVPGGSRPNSNRQGYALAVSGAFGLPAGAAFAAPVATTAANNGNNVDVAFTAAGGAQGFQLYRANGTCAAAAAGDFRLVGTGAASPLSDTTPRNGQTYAYKVRGVSGDIEGDASNCVEVTASAACTLQPEFQHESLAVNSTQGTTCKIGMGWAAAPANCATATGVTYKVERDSTPYFTAPSTLAPAHASNSYDDFSALFAKPYFYRVTATDSLGNSAPPSIIANGTAIGPSGVRGATYRDDGDNNIFVAMDAPWRVTNTAASAGTLSYHSGYDNVTYPANVCASLTTPKLLVQAGATLRFKAKYDIEYQWDGMVTEISTDDGLTWSDLPPDGGYPNTLAATQGNGCGYPATHGAFTGVTTAASNADPNNGSAAAVFKPFTRDLSAYAGQNVRLRWRLSTDGGAEFSGAFVDEIDLNGNALDALFIDSFESNSQFNCSN</sequence>
<dbReference type="Gene3D" id="2.60.40.10">
    <property type="entry name" value="Immunoglobulins"/>
    <property type="match status" value="2"/>
</dbReference>
<feature type="signal peptide" evidence="7">
    <location>
        <begin position="1"/>
        <end position="21"/>
    </location>
</feature>
<accession>A0A4R6YR65</accession>
<dbReference type="PROSITE" id="PS00138">
    <property type="entry name" value="SUBTILASE_SER"/>
    <property type="match status" value="1"/>
</dbReference>
<feature type="active site" description="Charge relay system" evidence="5">
    <location>
        <position position="546"/>
    </location>
</feature>
<dbReference type="PANTHER" id="PTHR43399:SF4">
    <property type="entry name" value="CELL WALL-ASSOCIATED PROTEASE"/>
    <property type="match status" value="1"/>
</dbReference>
<dbReference type="GO" id="GO:0004252">
    <property type="term" value="F:serine-type endopeptidase activity"/>
    <property type="evidence" value="ECO:0007669"/>
    <property type="project" value="UniProtKB-UniRule"/>
</dbReference>
<dbReference type="InterPro" id="IPR008979">
    <property type="entry name" value="Galactose-bd-like_sf"/>
</dbReference>
<dbReference type="InterPro" id="IPR015500">
    <property type="entry name" value="Peptidase_S8_subtilisin-rel"/>
</dbReference>
<evidence type="ECO:0000256" key="1">
    <source>
        <dbReference type="ARBA" id="ARBA00011073"/>
    </source>
</evidence>
<feature type="active site" description="Charge relay system" evidence="5">
    <location>
        <position position="281"/>
    </location>
</feature>
<evidence type="ECO:0000256" key="7">
    <source>
        <dbReference type="SAM" id="SignalP"/>
    </source>
</evidence>
<feature type="compositionally biased region" description="Polar residues" evidence="6">
    <location>
        <begin position="518"/>
        <end position="533"/>
    </location>
</feature>
<evidence type="ECO:0000256" key="2">
    <source>
        <dbReference type="ARBA" id="ARBA00022670"/>
    </source>
</evidence>
<keyword evidence="2 5" id="KW-0645">Protease</keyword>
<evidence type="ECO:0000313" key="10">
    <source>
        <dbReference type="Proteomes" id="UP000295293"/>
    </source>
</evidence>
<dbReference type="InterPro" id="IPR000209">
    <property type="entry name" value="Peptidase_S8/S53_dom"/>
</dbReference>
<reference evidence="9 10" key="1">
    <citation type="submission" date="2019-03" db="EMBL/GenBank/DDBJ databases">
        <title>Genomic Encyclopedia of Type Strains, Phase IV (KMG-IV): sequencing the most valuable type-strain genomes for metagenomic binning, comparative biology and taxonomic classification.</title>
        <authorList>
            <person name="Goeker M."/>
        </authorList>
    </citation>
    <scope>NUCLEOTIDE SEQUENCE [LARGE SCALE GENOMIC DNA]</scope>
    <source>
        <strain evidence="9 10">DSM 21667</strain>
    </source>
</reference>
<dbReference type="SUPFAM" id="SSF49785">
    <property type="entry name" value="Galactose-binding domain-like"/>
    <property type="match status" value="1"/>
</dbReference>
<evidence type="ECO:0000313" key="9">
    <source>
        <dbReference type="EMBL" id="TDR40440.1"/>
    </source>
</evidence>
<dbReference type="InterPro" id="IPR023828">
    <property type="entry name" value="Peptidase_S8_Ser-AS"/>
</dbReference>
<protein>
    <submittedName>
        <fullName evidence="9">Immune inhibitor A peptidase M6</fullName>
    </submittedName>
</protein>
<evidence type="ECO:0000256" key="4">
    <source>
        <dbReference type="ARBA" id="ARBA00022825"/>
    </source>
</evidence>
<feature type="chain" id="PRO_5020741329" evidence="7">
    <location>
        <begin position="22"/>
        <end position="1177"/>
    </location>
</feature>
<comment type="caution">
    <text evidence="9">The sequence shown here is derived from an EMBL/GenBank/DDBJ whole genome shotgun (WGS) entry which is preliminary data.</text>
</comment>
<dbReference type="Pfam" id="PF00082">
    <property type="entry name" value="Peptidase_S8"/>
    <property type="match status" value="1"/>
</dbReference>
<keyword evidence="10" id="KW-1185">Reference proteome</keyword>
<dbReference type="InterPro" id="IPR013783">
    <property type="entry name" value="Ig-like_fold"/>
</dbReference>
<dbReference type="InterPro" id="IPR036852">
    <property type="entry name" value="Peptidase_S8/S53_dom_sf"/>
</dbReference>
<dbReference type="PRINTS" id="PR00723">
    <property type="entry name" value="SUBTILISIN"/>
</dbReference>
<feature type="active site" description="Charge relay system" evidence="5">
    <location>
        <position position="351"/>
    </location>
</feature>
<dbReference type="GO" id="GO:0006508">
    <property type="term" value="P:proteolysis"/>
    <property type="evidence" value="ECO:0007669"/>
    <property type="project" value="UniProtKB-KW"/>
</dbReference>
<evidence type="ECO:0000256" key="5">
    <source>
        <dbReference type="PROSITE-ProRule" id="PRU01240"/>
    </source>
</evidence>
<dbReference type="Gene3D" id="3.40.50.200">
    <property type="entry name" value="Peptidase S8/S53 domain"/>
    <property type="match status" value="1"/>
</dbReference>
<dbReference type="Pfam" id="PF20773">
    <property type="entry name" value="InhA-like_MAM"/>
    <property type="match status" value="1"/>
</dbReference>
<dbReference type="Gene3D" id="2.60.120.260">
    <property type="entry name" value="Galactose-binding domain-like"/>
    <property type="match status" value="1"/>
</dbReference>
<feature type="region of interest" description="Disordered" evidence="6">
    <location>
        <begin position="499"/>
        <end position="545"/>
    </location>
</feature>
<dbReference type="PANTHER" id="PTHR43399">
    <property type="entry name" value="SUBTILISIN-RELATED"/>
    <property type="match status" value="1"/>
</dbReference>
<name>A0A4R6YR65_9GAMM</name>
<keyword evidence="3 5" id="KW-0378">Hydrolase</keyword>
<dbReference type="Gene3D" id="2.60.120.380">
    <property type="match status" value="1"/>
</dbReference>
<dbReference type="Proteomes" id="UP000295293">
    <property type="component" value="Unassembled WGS sequence"/>
</dbReference>
<evidence type="ECO:0000256" key="6">
    <source>
        <dbReference type="SAM" id="MobiDB-lite"/>
    </source>
</evidence>
<dbReference type="InterPro" id="IPR051048">
    <property type="entry name" value="Peptidase_S8/S53_subtilisin"/>
</dbReference>
<dbReference type="AlphaFoldDB" id="A0A4R6YR65"/>
<keyword evidence="7" id="KW-0732">Signal</keyword>
<dbReference type="EMBL" id="SNZH01000013">
    <property type="protein sequence ID" value="TDR40440.1"/>
    <property type="molecule type" value="Genomic_DNA"/>
</dbReference>
<feature type="domain" description="Peptidase S8/S53" evidence="8">
    <location>
        <begin position="272"/>
        <end position="610"/>
    </location>
</feature>
<dbReference type="SUPFAM" id="SSF52743">
    <property type="entry name" value="Subtilisin-like"/>
    <property type="match status" value="1"/>
</dbReference>
<dbReference type="RefSeq" id="WP_166654223.1">
    <property type="nucleotide sequence ID" value="NZ_SNZH01000013.1"/>
</dbReference>
<proteinExistence type="inferred from homology"/>
<dbReference type="CDD" id="cd04842">
    <property type="entry name" value="Peptidases_S8_Kp43_protease"/>
    <property type="match status" value="1"/>
</dbReference>
<gene>
    <name evidence="9" type="ORF">DFR29_113141</name>
</gene>
<evidence type="ECO:0000259" key="8">
    <source>
        <dbReference type="Pfam" id="PF00082"/>
    </source>
</evidence>